<dbReference type="EMBL" id="KV442181">
    <property type="protein sequence ID" value="OAQ22312.1"/>
    <property type="molecule type" value="Genomic_DNA"/>
</dbReference>
<dbReference type="InterPro" id="IPR000626">
    <property type="entry name" value="Ubiquitin-like_dom"/>
</dbReference>
<dbReference type="InterPro" id="IPR001841">
    <property type="entry name" value="Znf_RING"/>
</dbReference>
<feature type="domain" description="Ubiquitin-like" evidence="3">
    <location>
        <begin position="115"/>
        <end position="188"/>
    </location>
</feature>
<evidence type="ECO:0000256" key="1">
    <source>
        <dbReference type="PROSITE-ProRule" id="PRU00175"/>
    </source>
</evidence>
<dbReference type="InterPro" id="IPR029071">
    <property type="entry name" value="Ubiquitin-like_domsf"/>
</dbReference>
<evidence type="ECO:0000313" key="5">
    <source>
        <dbReference type="EMBL" id="OAQ22312.1"/>
    </source>
</evidence>
<dbReference type="SUPFAM" id="SSF57850">
    <property type="entry name" value="RING/U-box"/>
    <property type="match status" value="1"/>
</dbReference>
<sequence length="384" mass="42797">MSSSANKLSDHTTTSQNALEDSTARNERRIMSRLEVLLAHEHGKTVIVPCKESDTIETVLKWVRNRLGINLDDLYQDDLYVNGRLIQSKNETIGKSRIFGHVLTYHHRIKNPSLIYLMMPSGKVLELKCRLDTQAKYLQNAIADRIGSISDRLRLVYNGERLAGKNTLAEHGVQLGSTIFLLFQQGGEEAARSMITFESILDFPGALPGELTPTLGTFHCKGAYIESRCACSPETVHIYPNSGIFELSRISPYCSECSQDDMATVVGVGFVECQYRFFGIRNSGEQVSSGWKRTEGNRYARLDPGDMFTGWRRLIFESAGIGEVDSCSICLSELYRVCLDFDGEWKIEKCGQCGLYFHAGCLQKYTAGVCPGCDLNKHLVGGCP</sequence>
<keyword evidence="1" id="KW-0863">Zinc-finger</keyword>
<evidence type="ECO:0000313" key="6">
    <source>
        <dbReference type="Proteomes" id="UP000078512"/>
    </source>
</evidence>
<evidence type="ECO:0008006" key="7">
    <source>
        <dbReference type="Google" id="ProtNLM"/>
    </source>
</evidence>
<dbReference type="Pfam" id="PF00240">
    <property type="entry name" value="ubiquitin"/>
    <property type="match status" value="1"/>
</dbReference>
<dbReference type="PROSITE" id="PS50089">
    <property type="entry name" value="ZF_RING_2"/>
    <property type="match status" value="1"/>
</dbReference>
<dbReference type="OrthoDB" id="1885901at2759"/>
<protein>
    <recommendedName>
        <fullName evidence="7">Ubiquitin-like domain-containing protein</fullName>
    </recommendedName>
</protein>
<evidence type="ECO:0000259" key="3">
    <source>
        <dbReference type="PROSITE" id="PS50053"/>
    </source>
</evidence>
<dbReference type="Proteomes" id="UP000078512">
    <property type="component" value="Unassembled WGS sequence"/>
</dbReference>
<name>A0A197JB24_9FUNG</name>
<dbReference type="AlphaFoldDB" id="A0A197JB24"/>
<keyword evidence="1" id="KW-0862">Zinc</keyword>
<dbReference type="GO" id="GO:0008270">
    <property type="term" value="F:zinc ion binding"/>
    <property type="evidence" value="ECO:0007669"/>
    <property type="project" value="UniProtKB-KW"/>
</dbReference>
<reference evidence="5 6" key="1">
    <citation type="submission" date="2016-05" db="EMBL/GenBank/DDBJ databases">
        <title>Genome sequencing reveals origins of a unique bacterial endosymbiosis in the earliest lineages of terrestrial Fungi.</title>
        <authorList>
            <consortium name="DOE Joint Genome Institute"/>
            <person name="Uehling J."/>
            <person name="Gryganskyi A."/>
            <person name="Hameed K."/>
            <person name="Tschaplinski T."/>
            <person name="Misztal P."/>
            <person name="Wu S."/>
            <person name="Desiro A."/>
            <person name="Vande Pol N."/>
            <person name="Du Z.-Y."/>
            <person name="Zienkiewicz A."/>
            <person name="Zienkiewicz K."/>
            <person name="Morin E."/>
            <person name="Tisserant E."/>
            <person name="Splivallo R."/>
            <person name="Hainaut M."/>
            <person name="Henrissat B."/>
            <person name="Ohm R."/>
            <person name="Kuo A."/>
            <person name="Yan J."/>
            <person name="Lipzen A."/>
            <person name="Nolan M."/>
            <person name="Labutti K."/>
            <person name="Barry K."/>
            <person name="Goldstein A."/>
            <person name="Labbe J."/>
            <person name="Schadt C."/>
            <person name="Tuskan G."/>
            <person name="Grigoriev I."/>
            <person name="Martin F."/>
            <person name="Vilgalys R."/>
            <person name="Bonito G."/>
        </authorList>
    </citation>
    <scope>NUCLEOTIDE SEQUENCE [LARGE SCALE GENOMIC DNA]</scope>
    <source>
        <strain evidence="5 6">AG-77</strain>
    </source>
</reference>
<keyword evidence="6" id="KW-1185">Reference proteome</keyword>
<dbReference type="Gene3D" id="3.10.20.90">
    <property type="entry name" value="Phosphatidylinositol 3-kinase Catalytic Subunit, Chain A, domain 1"/>
    <property type="match status" value="1"/>
</dbReference>
<gene>
    <name evidence="5" type="ORF">K457DRAFT_1838155</name>
</gene>
<dbReference type="PROSITE" id="PS50053">
    <property type="entry name" value="UBIQUITIN_2"/>
    <property type="match status" value="1"/>
</dbReference>
<dbReference type="STRING" id="1314771.A0A197JB24"/>
<feature type="region of interest" description="Disordered" evidence="2">
    <location>
        <begin position="1"/>
        <end position="24"/>
    </location>
</feature>
<evidence type="ECO:0000256" key="2">
    <source>
        <dbReference type="SAM" id="MobiDB-lite"/>
    </source>
</evidence>
<feature type="compositionally biased region" description="Polar residues" evidence="2">
    <location>
        <begin position="1"/>
        <end position="20"/>
    </location>
</feature>
<accession>A0A197JB24</accession>
<proteinExistence type="predicted"/>
<keyword evidence="1" id="KW-0479">Metal-binding</keyword>
<organism evidence="5 6">
    <name type="scientific">Linnemannia elongata AG-77</name>
    <dbReference type="NCBI Taxonomy" id="1314771"/>
    <lineage>
        <taxon>Eukaryota</taxon>
        <taxon>Fungi</taxon>
        <taxon>Fungi incertae sedis</taxon>
        <taxon>Mucoromycota</taxon>
        <taxon>Mortierellomycotina</taxon>
        <taxon>Mortierellomycetes</taxon>
        <taxon>Mortierellales</taxon>
        <taxon>Mortierellaceae</taxon>
        <taxon>Linnemannia</taxon>
    </lineage>
</organism>
<feature type="domain" description="RING-type" evidence="4">
    <location>
        <begin position="327"/>
        <end position="374"/>
    </location>
</feature>
<evidence type="ECO:0000259" key="4">
    <source>
        <dbReference type="PROSITE" id="PS50089"/>
    </source>
</evidence>
<dbReference type="SUPFAM" id="SSF54236">
    <property type="entry name" value="Ubiquitin-like"/>
    <property type="match status" value="1"/>
</dbReference>